<dbReference type="AlphaFoldDB" id="A0A1J8Q7T3"/>
<sequence length="29" mass="3292">MDGIISKSRLYRKIRPSSPSTTVRMVVRG</sequence>
<evidence type="ECO:0000313" key="2">
    <source>
        <dbReference type="EMBL" id="OJA17093.1"/>
    </source>
</evidence>
<dbReference type="EMBL" id="LVVM01002175">
    <property type="protein sequence ID" value="OJA17093.1"/>
    <property type="molecule type" value="Genomic_DNA"/>
</dbReference>
<accession>A0A1J8Q7T3</accession>
<protein>
    <submittedName>
        <fullName evidence="2">Uncharacterized protein</fullName>
    </submittedName>
</protein>
<gene>
    <name evidence="2" type="ORF">AZE42_08989</name>
</gene>
<comment type="caution">
    <text evidence="2">The sequence shown here is derived from an EMBL/GenBank/DDBJ whole genome shotgun (WGS) entry which is preliminary data.</text>
</comment>
<name>A0A1J8Q7T3_9AGAM</name>
<dbReference type="Proteomes" id="UP000183567">
    <property type="component" value="Unassembled WGS sequence"/>
</dbReference>
<proteinExistence type="predicted"/>
<reference evidence="2 3" key="1">
    <citation type="submission" date="2016-03" db="EMBL/GenBank/DDBJ databases">
        <title>Comparative genomics of the ectomycorrhizal sister species Rhizopogon vinicolor and Rhizopogon vesiculosus (Basidiomycota: Boletales) reveals a divergence of the mating type B locus.</title>
        <authorList>
            <person name="Mujic A.B."/>
            <person name="Kuo A."/>
            <person name="Tritt A."/>
            <person name="Lipzen A."/>
            <person name="Chen C."/>
            <person name="Johnson J."/>
            <person name="Sharma A."/>
            <person name="Barry K."/>
            <person name="Grigoriev I.V."/>
            <person name="Spatafora J.W."/>
        </authorList>
    </citation>
    <scope>NUCLEOTIDE SEQUENCE [LARGE SCALE GENOMIC DNA]</scope>
    <source>
        <strain evidence="2 3">AM-OR11-056</strain>
    </source>
</reference>
<keyword evidence="3" id="KW-1185">Reference proteome</keyword>
<feature type="region of interest" description="Disordered" evidence="1">
    <location>
        <begin position="1"/>
        <end position="29"/>
    </location>
</feature>
<evidence type="ECO:0000256" key="1">
    <source>
        <dbReference type="SAM" id="MobiDB-lite"/>
    </source>
</evidence>
<evidence type="ECO:0000313" key="3">
    <source>
        <dbReference type="Proteomes" id="UP000183567"/>
    </source>
</evidence>
<organism evidence="2 3">
    <name type="scientific">Rhizopogon vesiculosus</name>
    <dbReference type="NCBI Taxonomy" id="180088"/>
    <lineage>
        <taxon>Eukaryota</taxon>
        <taxon>Fungi</taxon>
        <taxon>Dikarya</taxon>
        <taxon>Basidiomycota</taxon>
        <taxon>Agaricomycotina</taxon>
        <taxon>Agaricomycetes</taxon>
        <taxon>Agaricomycetidae</taxon>
        <taxon>Boletales</taxon>
        <taxon>Suillineae</taxon>
        <taxon>Rhizopogonaceae</taxon>
        <taxon>Rhizopogon</taxon>
    </lineage>
</organism>